<sequence length="218" mass="24200">MDFAVWDTTKPLTGFVNPDSYQAENWKIYTADPLDYVTAQIKEKMLAKYIRTVEPRSGKIDHDIDGRLIGSWFLEGSNGYAGSGGTQNQNYAAGHLSISPEHIDPTAFLVSFGNYQGQPQQFSISRSAPSPAEVSVETGLVKYALIGWQYLEGNTGRFWDRTSFPSVLPLTVVNRGFPSQGCVLFQLVEDRQLKMEAFPNQSCSAVSAFTSAANFYER</sequence>
<organism evidence="1 2">
    <name type="scientific">candidate division CPR1 bacterium GW2011_GWC1_49_13</name>
    <dbReference type="NCBI Taxonomy" id="1618342"/>
    <lineage>
        <taxon>Bacteria</taxon>
        <taxon>candidate division CPR1</taxon>
    </lineage>
</organism>
<name>A0A0G1VGG8_9BACT</name>
<gene>
    <name evidence="1" type="ORF">UY40_C0021G0004</name>
</gene>
<reference evidence="1 2" key="1">
    <citation type="journal article" date="2015" name="Nature">
        <title>rRNA introns, odd ribosomes, and small enigmatic genomes across a large radiation of phyla.</title>
        <authorList>
            <person name="Brown C.T."/>
            <person name="Hug L.A."/>
            <person name="Thomas B.C."/>
            <person name="Sharon I."/>
            <person name="Castelle C.J."/>
            <person name="Singh A."/>
            <person name="Wilkins M.J."/>
            <person name="Williams K.H."/>
            <person name="Banfield J.F."/>
        </authorList>
    </citation>
    <scope>NUCLEOTIDE SEQUENCE [LARGE SCALE GENOMIC DNA]</scope>
</reference>
<evidence type="ECO:0000313" key="1">
    <source>
        <dbReference type="EMBL" id="KKW05395.1"/>
    </source>
</evidence>
<dbReference type="Proteomes" id="UP000034119">
    <property type="component" value="Unassembled WGS sequence"/>
</dbReference>
<evidence type="ECO:0000313" key="2">
    <source>
        <dbReference type="Proteomes" id="UP000034119"/>
    </source>
</evidence>
<dbReference type="EMBL" id="LCPW01000021">
    <property type="protein sequence ID" value="KKW05395.1"/>
    <property type="molecule type" value="Genomic_DNA"/>
</dbReference>
<dbReference type="AlphaFoldDB" id="A0A0G1VGG8"/>
<proteinExistence type="predicted"/>
<dbReference type="STRING" id="1618342.UY40_C0021G0004"/>
<accession>A0A0G1VGG8</accession>
<protein>
    <submittedName>
        <fullName evidence="1">Uncharacterized protein</fullName>
    </submittedName>
</protein>
<comment type="caution">
    <text evidence="1">The sequence shown here is derived from an EMBL/GenBank/DDBJ whole genome shotgun (WGS) entry which is preliminary data.</text>
</comment>